<name>A0A0R3WUK0_HYDTA</name>
<dbReference type="STRING" id="6205.A0A0R3WUK0"/>
<evidence type="ECO:0000313" key="3">
    <source>
        <dbReference type="Proteomes" id="UP000274429"/>
    </source>
</evidence>
<feature type="transmembrane region" description="Helical" evidence="1">
    <location>
        <begin position="121"/>
        <end position="143"/>
    </location>
</feature>
<proteinExistence type="predicted"/>
<organism evidence="4">
    <name type="scientific">Hydatigena taeniaeformis</name>
    <name type="common">Feline tapeworm</name>
    <name type="synonym">Taenia taeniaeformis</name>
    <dbReference type="NCBI Taxonomy" id="6205"/>
    <lineage>
        <taxon>Eukaryota</taxon>
        <taxon>Metazoa</taxon>
        <taxon>Spiralia</taxon>
        <taxon>Lophotrochozoa</taxon>
        <taxon>Platyhelminthes</taxon>
        <taxon>Cestoda</taxon>
        <taxon>Eucestoda</taxon>
        <taxon>Cyclophyllidea</taxon>
        <taxon>Taeniidae</taxon>
        <taxon>Hydatigera</taxon>
    </lineage>
</organism>
<dbReference type="AlphaFoldDB" id="A0A0R3WUK0"/>
<protein>
    <submittedName>
        <fullName evidence="4">UDP-glucuronosyl/UDP-glucosyltransferase</fullName>
    </submittedName>
</protein>
<gene>
    <name evidence="2" type="ORF">TTAC_LOCUS4425</name>
</gene>
<reference evidence="4" key="1">
    <citation type="submission" date="2017-02" db="UniProtKB">
        <authorList>
            <consortium name="WormBaseParasite"/>
        </authorList>
    </citation>
    <scope>IDENTIFICATION</scope>
</reference>
<keyword evidence="1" id="KW-1133">Transmembrane helix</keyword>
<keyword evidence="3" id="KW-1185">Reference proteome</keyword>
<reference evidence="2 3" key="2">
    <citation type="submission" date="2018-11" db="EMBL/GenBank/DDBJ databases">
        <authorList>
            <consortium name="Pathogen Informatics"/>
        </authorList>
    </citation>
    <scope>NUCLEOTIDE SEQUENCE [LARGE SCALE GENOMIC DNA]</scope>
</reference>
<sequence>MSKILEVEFVYLPLGLPEVDHAKNLSVLEDVIGSFWGKSGPPFELANGNKQFMRLKSICESARLVGSVSAVQAAAESFLPFQLESVAELEVAGSACAKILQSVGSNADVSKIFPGPFTTSNFVLCAVVLLLNWFVITVFQATFYRFQHKRRHFVPKYFDWVFS</sequence>
<evidence type="ECO:0000313" key="2">
    <source>
        <dbReference type="EMBL" id="VDM24908.1"/>
    </source>
</evidence>
<dbReference type="Proteomes" id="UP000274429">
    <property type="component" value="Unassembled WGS sequence"/>
</dbReference>
<accession>A0A0R3WUK0</accession>
<evidence type="ECO:0000313" key="4">
    <source>
        <dbReference type="WBParaSite" id="TTAC_0000444001-mRNA-1"/>
    </source>
</evidence>
<keyword evidence="1" id="KW-0812">Transmembrane</keyword>
<dbReference type="EMBL" id="UYWX01004381">
    <property type="protein sequence ID" value="VDM24908.1"/>
    <property type="molecule type" value="Genomic_DNA"/>
</dbReference>
<dbReference type="WBParaSite" id="TTAC_0000444001-mRNA-1">
    <property type="protein sequence ID" value="TTAC_0000444001-mRNA-1"/>
    <property type="gene ID" value="TTAC_0000444001"/>
</dbReference>
<keyword evidence="1" id="KW-0472">Membrane</keyword>
<evidence type="ECO:0000256" key="1">
    <source>
        <dbReference type="SAM" id="Phobius"/>
    </source>
</evidence>